<name>A0A8J7MTP1_9RHOB</name>
<dbReference type="EMBL" id="JAESVP010000012">
    <property type="protein sequence ID" value="MBL4929968.1"/>
    <property type="molecule type" value="Genomic_DNA"/>
</dbReference>
<organism evidence="2 3">
    <name type="scientific">Fuscibacter oryzae</name>
    <dbReference type="NCBI Taxonomy" id="2803939"/>
    <lineage>
        <taxon>Bacteria</taxon>
        <taxon>Pseudomonadati</taxon>
        <taxon>Pseudomonadota</taxon>
        <taxon>Alphaproteobacteria</taxon>
        <taxon>Rhodobacterales</taxon>
        <taxon>Paracoccaceae</taxon>
        <taxon>Fuscibacter</taxon>
    </lineage>
</organism>
<keyword evidence="1" id="KW-0812">Transmembrane</keyword>
<comment type="caution">
    <text evidence="2">The sequence shown here is derived from an EMBL/GenBank/DDBJ whole genome shotgun (WGS) entry which is preliminary data.</text>
</comment>
<keyword evidence="1" id="KW-1133">Transmembrane helix</keyword>
<evidence type="ECO:0000313" key="3">
    <source>
        <dbReference type="Proteomes" id="UP000619033"/>
    </source>
</evidence>
<dbReference type="RefSeq" id="WP_202662535.1">
    <property type="nucleotide sequence ID" value="NZ_JAESVP010000012.1"/>
</dbReference>
<sequence length="105" mass="10941">MPKLVALYIRSVAIGFAISAVFLTVLVGLNVAGLRGLIMGSSSGWIAGAMLFMSNGIIFAGVQFGIAVMGMAEPPEGPRGGNKAPVTLATLSPIRLESRIPSRRR</sequence>
<evidence type="ECO:0000313" key="2">
    <source>
        <dbReference type="EMBL" id="MBL4929968.1"/>
    </source>
</evidence>
<proteinExistence type="predicted"/>
<feature type="transmembrane region" description="Helical" evidence="1">
    <location>
        <begin position="12"/>
        <end position="33"/>
    </location>
</feature>
<feature type="transmembrane region" description="Helical" evidence="1">
    <location>
        <begin position="45"/>
        <end position="69"/>
    </location>
</feature>
<keyword evidence="1" id="KW-0472">Membrane</keyword>
<accession>A0A8J7MTP1</accession>
<protein>
    <submittedName>
        <fullName evidence="2">Uncharacterized protein</fullName>
    </submittedName>
</protein>
<keyword evidence="3" id="KW-1185">Reference proteome</keyword>
<reference evidence="2" key="1">
    <citation type="submission" date="2021-01" db="EMBL/GenBank/DDBJ databases">
        <title>Genome seq and assembly of Tabrizicola sp. KVB23.</title>
        <authorList>
            <person name="Chhetri G."/>
        </authorList>
    </citation>
    <scope>NUCLEOTIDE SEQUENCE</scope>
    <source>
        <strain evidence="2">KVB23</strain>
    </source>
</reference>
<dbReference type="Proteomes" id="UP000619033">
    <property type="component" value="Unassembled WGS sequence"/>
</dbReference>
<dbReference type="AlphaFoldDB" id="A0A8J7MTP1"/>
<evidence type="ECO:0000256" key="1">
    <source>
        <dbReference type="SAM" id="Phobius"/>
    </source>
</evidence>
<gene>
    <name evidence="2" type="ORF">JI744_17845</name>
</gene>